<dbReference type="EMBL" id="JACGXA010000001">
    <property type="protein sequence ID" value="MBA8803133.1"/>
    <property type="molecule type" value="Genomic_DNA"/>
</dbReference>
<organism evidence="2 3">
    <name type="scientific">Nocardioides ginsengisegetis</name>
    <dbReference type="NCBI Taxonomy" id="661491"/>
    <lineage>
        <taxon>Bacteria</taxon>
        <taxon>Bacillati</taxon>
        <taxon>Actinomycetota</taxon>
        <taxon>Actinomycetes</taxon>
        <taxon>Propionibacteriales</taxon>
        <taxon>Nocardioidaceae</taxon>
        <taxon>Nocardioides</taxon>
    </lineage>
</organism>
<proteinExistence type="predicted"/>
<feature type="domain" description="SseB protein N-terminal" evidence="1">
    <location>
        <begin position="25"/>
        <end position="146"/>
    </location>
</feature>
<keyword evidence="3" id="KW-1185">Reference proteome</keyword>
<dbReference type="AlphaFoldDB" id="A0A7W3IYW3"/>
<dbReference type="Pfam" id="PF07179">
    <property type="entry name" value="SseB"/>
    <property type="match status" value="1"/>
</dbReference>
<gene>
    <name evidence="2" type="ORF">FB382_001424</name>
</gene>
<sequence length="169" mass="17521">MTEPLRQIPDATFAGDTGEAAPEVAAALAAWDADPTTYAEALAALQQARLLVPVVAVLGEVEIDEAGLAHDKSSDMAAVLLKGADGRLALLAFTGQESLLAWNPQARPVPVTTQTAAQAALQDGAAALVVDVAGPATFVIEGEDLEGLARGWRLARVGERSAWIRTTPE</sequence>
<dbReference type="Proteomes" id="UP000580910">
    <property type="component" value="Unassembled WGS sequence"/>
</dbReference>
<accession>A0A7W3IYW3</accession>
<name>A0A7W3IYW3_9ACTN</name>
<dbReference type="InterPro" id="IPR009839">
    <property type="entry name" value="SseB_N"/>
</dbReference>
<evidence type="ECO:0000259" key="1">
    <source>
        <dbReference type="Pfam" id="PF07179"/>
    </source>
</evidence>
<protein>
    <recommendedName>
        <fullName evidence="1">SseB protein N-terminal domain-containing protein</fullName>
    </recommendedName>
</protein>
<dbReference type="RefSeq" id="WP_343055514.1">
    <property type="nucleotide sequence ID" value="NZ_JACGXA010000001.1"/>
</dbReference>
<evidence type="ECO:0000313" key="2">
    <source>
        <dbReference type="EMBL" id="MBA8803133.1"/>
    </source>
</evidence>
<reference evidence="2 3" key="1">
    <citation type="submission" date="2020-07" db="EMBL/GenBank/DDBJ databases">
        <title>Sequencing the genomes of 1000 actinobacteria strains.</title>
        <authorList>
            <person name="Klenk H.-P."/>
        </authorList>
    </citation>
    <scope>NUCLEOTIDE SEQUENCE [LARGE SCALE GENOMIC DNA]</scope>
    <source>
        <strain evidence="2 3">DSM 21349</strain>
    </source>
</reference>
<evidence type="ECO:0000313" key="3">
    <source>
        <dbReference type="Proteomes" id="UP000580910"/>
    </source>
</evidence>
<comment type="caution">
    <text evidence="2">The sequence shown here is derived from an EMBL/GenBank/DDBJ whole genome shotgun (WGS) entry which is preliminary data.</text>
</comment>